<comment type="catalytic activity">
    <reaction evidence="9">
        <text>Hydrolyzes the peptide bond -P2-(S-farnesyl or geranylgeranyl)C-P1'-P2'-P3'-COOH where P1' and P2' are amino acids with aliphatic sidechains and P3' is any C-terminal residue.</text>
        <dbReference type="EC" id="3.4.26.1"/>
    </reaction>
</comment>
<feature type="transmembrane region" description="Helical" evidence="11">
    <location>
        <begin position="286"/>
        <end position="304"/>
    </location>
</feature>
<keyword evidence="7 11" id="KW-1133">Transmembrane helix</keyword>
<dbReference type="GO" id="GO:0004222">
    <property type="term" value="F:metalloendopeptidase activity"/>
    <property type="evidence" value="ECO:0007669"/>
    <property type="project" value="InterPro"/>
</dbReference>
<evidence type="ECO:0000256" key="4">
    <source>
        <dbReference type="ARBA" id="ARBA00022692"/>
    </source>
</evidence>
<evidence type="ECO:0000256" key="5">
    <source>
        <dbReference type="ARBA" id="ARBA00022801"/>
    </source>
</evidence>
<evidence type="ECO:0000256" key="2">
    <source>
        <dbReference type="ARBA" id="ARBA00006897"/>
    </source>
</evidence>
<keyword evidence="8 11" id="KW-0472">Membrane</keyword>
<evidence type="ECO:0000256" key="1">
    <source>
        <dbReference type="ARBA" id="ARBA00004477"/>
    </source>
</evidence>
<feature type="transmembrane region" description="Helical" evidence="11">
    <location>
        <begin position="29"/>
        <end position="47"/>
    </location>
</feature>
<evidence type="ECO:0000256" key="7">
    <source>
        <dbReference type="ARBA" id="ARBA00022989"/>
    </source>
</evidence>
<dbReference type="EC" id="3.4.26.1" evidence="10"/>
<evidence type="ECO:0000313" key="13">
    <source>
        <dbReference type="EMBL" id="KAK4227726.1"/>
    </source>
</evidence>
<gene>
    <name evidence="13" type="ORF">QBC38DRAFT_186209</name>
</gene>
<protein>
    <recommendedName>
        <fullName evidence="10">intramembrane prenyl-peptidase Rce1</fullName>
        <ecNumber evidence="10">3.4.26.1</ecNumber>
    </recommendedName>
</protein>
<keyword evidence="4 11" id="KW-0812">Transmembrane</keyword>
<keyword evidence="3 13" id="KW-0645">Protease</keyword>
<evidence type="ECO:0000256" key="11">
    <source>
        <dbReference type="SAM" id="Phobius"/>
    </source>
</evidence>
<dbReference type="GO" id="GO:0005789">
    <property type="term" value="C:endoplasmic reticulum membrane"/>
    <property type="evidence" value="ECO:0007669"/>
    <property type="project" value="UniProtKB-SubCell"/>
</dbReference>
<dbReference type="Proteomes" id="UP001301958">
    <property type="component" value="Unassembled WGS sequence"/>
</dbReference>
<feature type="transmembrane region" description="Helical" evidence="11">
    <location>
        <begin position="228"/>
        <end position="245"/>
    </location>
</feature>
<reference evidence="13" key="2">
    <citation type="submission" date="2023-05" db="EMBL/GenBank/DDBJ databases">
        <authorList>
            <consortium name="Lawrence Berkeley National Laboratory"/>
            <person name="Steindorff A."/>
            <person name="Hensen N."/>
            <person name="Bonometti L."/>
            <person name="Westerberg I."/>
            <person name="Brannstrom I.O."/>
            <person name="Guillou S."/>
            <person name="Cros-Aarteil S."/>
            <person name="Calhoun S."/>
            <person name="Haridas S."/>
            <person name="Kuo A."/>
            <person name="Mondo S."/>
            <person name="Pangilinan J."/>
            <person name="Riley R."/>
            <person name="Labutti K."/>
            <person name="Andreopoulos B."/>
            <person name="Lipzen A."/>
            <person name="Chen C."/>
            <person name="Yanf M."/>
            <person name="Daum C."/>
            <person name="Ng V."/>
            <person name="Clum A."/>
            <person name="Ohm R."/>
            <person name="Martin F."/>
            <person name="Silar P."/>
            <person name="Natvig D."/>
            <person name="Lalanne C."/>
            <person name="Gautier V."/>
            <person name="Ament-Velasquez S.L."/>
            <person name="Kruys A."/>
            <person name="Hutchinson M.I."/>
            <person name="Powell A.J."/>
            <person name="Barry K."/>
            <person name="Miller A.N."/>
            <person name="Grigoriev I.V."/>
            <person name="Debuchy R."/>
            <person name="Gladieux P."/>
            <person name="Thoren M.H."/>
            <person name="Johannesson H."/>
        </authorList>
    </citation>
    <scope>NUCLEOTIDE SEQUENCE</scope>
    <source>
        <strain evidence="13">CBS 990.96</strain>
    </source>
</reference>
<comment type="subcellular location">
    <subcellularLocation>
        <location evidence="1">Endoplasmic reticulum membrane</location>
        <topology evidence="1">Multi-pass membrane protein</topology>
    </subcellularLocation>
</comment>
<sequence length="325" mass="37498">MDILQKLNPWHKDPPQPPPSTPPLPKTQAYLLITLYALIYFIPFYLSPLTRPSPTLSRDAPSVIRARIRSVLISTSICLLTTYFLLLPPTPSSPSPFHLLGFYPFSFSSTFSPVFLTSLLFLGPLYSYFIIDQGYKPWFLSLHQNPIKDCFTNYQSFRNYIIGPITEELLFRSSAIPLLLPLPPSITPSKLLYIIPLIFGLSHIHHYYEFTLQNPRVPRTAVFIRSLFQLGFTTLFGAYATFLYLRTGNLYAVCLVHTFCNSMGLPQVWGRVEFPDEYLGEKRRSILWTVGYYILLVTGAVLWYKNLWVLTESEYGLVRDDAWRR</sequence>
<evidence type="ECO:0000256" key="9">
    <source>
        <dbReference type="ARBA" id="ARBA00047280"/>
    </source>
</evidence>
<dbReference type="Pfam" id="PF02517">
    <property type="entry name" value="Rce1-like"/>
    <property type="match status" value="1"/>
</dbReference>
<keyword evidence="14" id="KW-1185">Reference proteome</keyword>
<dbReference type="InterPro" id="IPR003675">
    <property type="entry name" value="Rce1/LyrA-like_dom"/>
</dbReference>
<feature type="transmembrane region" description="Helical" evidence="11">
    <location>
        <begin position="107"/>
        <end position="131"/>
    </location>
</feature>
<evidence type="ECO:0000259" key="12">
    <source>
        <dbReference type="Pfam" id="PF02517"/>
    </source>
</evidence>
<feature type="domain" description="CAAX prenyl protease 2/Lysostaphin resistance protein A-like" evidence="12">
    <location>
        <begin position="156"/>
        <end position="263"/>
    </location>
</feature>
<dbReference type="InterPro" id="IPR039731">
    <property type="entry name" value="Rce1"/>
</dbReference>
<keyword evidence="6" id="KW-0256">Endoplasmic reticulum</keyword>
<comment type="caution">
    <text evidence="13">The sequence shown here is derived from an EMBL/GenBank/DDBJ whole genome shotgun (WGS) entry which is preliminary data.</text>
</comment>
<dbReference type="GO" id="GO:0071586">
    <property type="term" value="P:CAAX-box protein processing"/>
    <property type="evidence" value="ECO:0007669"/>
    <property type="project" value="InterPro"/>
</dbReference>
<accession>A0AAN7BQR5</accession>
<dbReference type="EMBL" id="MU865328">
    <property type="protein sequence ID" value="KAK4227726.1"/>
    <property type="molecule type" value="Genomic_DNA"/>
</dbReference>
<evidence type="ECO:0000256" key="10">
    <source>
        <dbReference type="ARBA" id="ARBA00049729"/>
    </source>
</evidence>
<feature type="transmembrane region" description="Helical" evidence="11">
    <location>
        <begin position="68"/>
        <end position="87"/>
    </location>
</feature>
<dbReference type="PANTHER" id="PTHR13046">
    <property type="entry name" value="PROTEASE U48 CAAX PRENYL PROTEASE RCE1"/>
    <property type="match status" value="1"/>
</dbReference>
<keyword evidence="5" id="KW-0378">Hydrolase</keyword>
<evidence type="ECO:0000313" key="14">
    <source>
        <dbReference type="Proteomes" id="UP001301958"/>
    </source>
</evidence>
<evidence type="ECO:0000256" key="6">
    <source>
        <dbReference type="ARBA" id="ARBA00022824"/>
    </source>
</evidence>
<name>A0AAN7BQR5_9PEZI</name>
<evidence type="ECO:0000256" key="8">
    <source>
        <dbReference type="ARBA" id="ARBA00023136"/>
    </source>
</evidence>
<reference evidence="13" key="1">
    <citation type="journal article" date="2023" name="Mol. Phylogenet. Evol.">
        <title>Genome-scale phylogeny and comparative genomics of the fungal order Sordariales.</title>
        <authorList>
            <person name="Hensen N."/>
            <person name="Bonometti L."/>
            <person name="Westerberg I."/>
            <person name="Brannstrom I.O."/>
            <person name="Guillou S."/>
            <person name="Cros-Aarteil S."/>
            <person name="Calhoun S."/>
            <person name="Haridas S."/>
            <person name="Kuo A."/>
            <person name="Mondo S."/>
            <person name="Pangilinan J."/>
            <person name="Riley R."/>
            <person name="LaButti K."/>
            <person name="Andreopoulos B."/>
            <person name="Lipzen A."/>
            <person name="Chen C."/>
            <person name="Yan M."/>
            <person name="Daum C."/>
            <person name="Ng V."/>
            <person name="Clum A."/>
            <person name="Steindorff A."/>
            <person name="Ohm R.A."/>
            <person name="Martin F."/>
            <person name="Silar P."/>
            <person name="Natvig D.O."/>
            <person name="Lalanne C."/>
            <person name="Gautier V."/>
            <person name="Ament-Velasquez S.L."/>
            <person name="Kruys A."/>
            <person name="Hutchinson M.I."/>
            <person name="Powell A.J."/>
            <person name="Barry K."/>
            <person name="Miller A.N."/>
            <person name="Grigoriev I.V."/>
            <person name="Debuchy R."/>
            <person name="Gladieux P."/>
            <person name="Hiltunen Thoren M."/>
            <person name="Johannesson H."/>
        </authorList>
    </citation>
    <scope>NUCLEOTIDE SEQUENCE</scope>
    <source>
        <strain evidence="13">CBS 990.96</strain>
    </source>
</reference>
<comment type="similarity">
    <text evidence="2">Belongs to the peptidase U48 family.</text>
</comment>
<dbReference type="AlphaFoldDB" id="A0AAN7BQR5"/>
<evidence type="ECO:0000256" key="3">
    <source>
        <dbReference type="ARBA" id="ARBA00022670"/>
    </source>
</evidence>
<organism evidence="13 14">
    <name type="scientific">Podospora fimiseda</name>
    <dbReference type="NCBI Taxonomy" id="252190"/>
    <lineage>
        <taxon>Eukaryota</taxon>
        <taxon>Fungi</taxon>
        <taxon>Dikarya</taxon>
        <taxon>Ascomycota</taxon>
        <taxon>Pezizomycotina</taxon>
        <taxon>Sordariomycetes</taxon>
        <taxon>Sordariomycetidae</taxon>
        <taxon>Sordariales</taxon>
        <taxon>Podosporaceae</taxon>
        <taxon>Podospora</taxon>
    </lineage>
</organism>
<proteinExistence type="inferred from homology"/>
<dbReference type="PANTHER" id="PTHR13046:SF0">
    <property type="entry name" value="CAAX PRENYL PROTEASE 2"/>
    <property type="match status" value="1"/>
</dbReference>